<evidence type="ECO:0000313" key="5">
    <source>
        <dbReference type="Proteomes" id="UP000000311"/>
    </source>
</evidence>
<dbReference type="FunCoup" id="E2ALU4">
    <property type="interactions" value="509"/>
</dbReference>
<feature type="region of interest" description="Disordered" evidence="3">
    <location>
        <begin position="214"/>
        <end position="233"/>
    </location>
</feature>
<dbReference type="GO" id="GO:0030687">
    <property type="term" value="C:preribosome, large subunit precursor"/>
    <property type="evidence" value="ECO:0007669"/>
    <property type="project" value="TreeGrafter"/>
</dbReference>
<organism evidence="5">
    <name type="scientific">Camponotus floridanus</name>
    <name type="common">Florida carpenter ant</name>
    <dbReference type="NCBI Taxonomy" id="104421"/>
    <lineage>
        <taxon>Eukaryota</taxon>
        <taxon>Metazoa</taxon>
        <taxon>Ecdysozoa</taxon>
        <taxon>Arthropoda</taxon>
        <taxon>Hexapoda</taxon>
        <taxon>Insecta</taxon>
        <taxon>Pterygota</taxon>
        <taxon>Neoptera</taxon>
        <taxon>Endopterygota</taxon>
        <taxon>Hymenoptera</taxon>
        <taxon>Apocrita</taxon>
        <taxon>Aculeata</taxon>
        <taxon>Formicoidea</taxon>
        <taxon>Formicidae</taxon>
        <taxon>Formicinae</taxon>
        <taxon>Camponotus</taxon>
    </lineage>
</organism>
<dbReference type="AlphaFoldDB" id="E2ALU4"/>
<dbReference type="Proteomes" id="UP000000311">
    <property type="component" value="Unassembled WGS sequence"/>
</dbReference>
<dbReference type="EMBL" id="GL440629">
    <property type="protein sequence ID" value="EFN65614.1"/>
    <property type="molecule type" value="Genomic_DNA"/>
</dbReference>
<dbReference type="Pfam" id="PF07890">
    <property type="entry name" value="Rrp15p"/>
    <property type="match status" value="1"/>
</dbReference>
<gene>
    <name evidence="4" type="ORF">EAG_10608</name>
</gene>
<accession>E2ALU4</accession>
<evidence type="ECO:0000256" key="2">
    <source>
        <dbReference type="ARBA" id="ARBA00017475"/>
    </source>
</evidence>
<comment type="similarity">
    <text evidence="1">Belongs to the RRP15 family.</text>
</comment>
<protein>
    <recommendedName>
        <fullName evidence="2">RRP15-like protein</fullName>
    </recommendedName>
</protein>
<evidence type="ECO:0000313" key="4">
    <source>
        <dbReference type="EMBL" id="EFN65614.1"/>
    </source>
</evidence>
<feature type="region of interest" description="Disordered" evidence="3">
    <location>
        <begin position="1"/>
        <end position="23"/>
    </location>
</feature>
<feature type="compositionally biased region" description="Acidic residues" evidence="3">
    <location>
        <begin position="218"/>
        <end position="233"/>
    </location>
</feature>
<dbReference type="GO" id="GO:0000470">
    <property type="term" value="P:maturation of LSU-rRNA"/>
    <property type="evidence" value="ECO:0007669"/>
    <property type="project" value="TreeGrafter"/>
</dbReference>
<dbReference type="InParanoid" id="E2ALU4"/>
<dbReference type="OrthoDB" id="20949at2759"/>
<dbReference type="STRING" id="104421.E2ALU4"/>
<proteinExistence type="inferred from homology"/>
<sequence>MNESDTESLHDAKSTSNTGWADVMQKILRTNKPKRKKTIVLAKAKKLCDVKVKEKKEDISFEIDGSKNVTEIEEASVKTGEHAVHTKPKIKEKNLGIRVKPSITDQEREKMLQKIATRGVVQLFNAVKQQQTDISKKLTQAGPLERKREQVLKSIDKNAFLDILMGGSKSISIDNTVQSEKVIEQTNNKNKDDKIWSVLRDDFVMGAKLKDWDKKDVEEEDSSAPEDMNSDMD</sequence>
<dbReference type="PANTHER" id="PTHR13245:SF14">
    <property type="entry name" value="RRP15-LIKE PROTEIN"/>
    <property type="match status" value="1"/>
</dbReference>
<dbReference type="GO" id="GO:0000460">
    <property type="term" value="P:maturation of 5.8S rRNA"/>
    <property type="evidence" value="ECO:0007669"/>
    <property type="project" value="TreeGrafter"/>
</dbReference>
<reference evidence="4 5" key="1">
    <citation type="journal article" date="2010" name="Science">
        <title>Genomic comparison of the ants Camponotus floridanus and Harpegnathos saltator.</title>
        <authorList>
            <person name="Bonasio R."/>
            <person name="Zhang G."/>
            <person name="Ye C."/>
            <person name="Mutti N.S."/>
            <person name="Fang X."/>
            <person name="Qin N."/>
            <person name="Donahue G."/>
            <person name="Yang P."/>
            <person name="Li Q."/>
            <person name="Li C."/>
            <person name="Zhang P."/>
            <person name="Huang Z."/>
            <person name="Berger S.L."/>
            <person name="Reinberg D."/>
            <person name="Wang J."/>
            <person name="Liebig J."/>
        </authorList>
    </citation>
    <scope>NUCLEOTIDE SEQUENCE [LARGE SCALE GENOMIC DNA]</scope>
    <source>
        <strain evidence="5">C129</strain>
    </source>
</reference>
<dbReference type="InterPro" id="IPR012459">
    <property type="entry name" value="Rrp15"/>
</dbReference>
<keyword evidence="5" id="KW-1185">Reference proteome</keyword>
<dbReference type="OMA" id="NAGWADC"/>
<dbReference type="PANTHER" id="PTHR13245">
    <property type="entry name" value="RRP15-LIKE PROTEIN"/>
    <property type="match status" value="1"/>
</dbReference>
<name>E2ALU4_CAMFO</name>
<evidence type="ECO:0000256" key="3">
    <source>
        <dbReference type="SAM" id="MobiDB-lite"/>
    </source>
</evidence>
<evidence type="ECO:0000256" key="1">
    <source>
        <dbReference type="ARBA" id="ARBA00007462"/>
    </source>
</evidence>